<gene>
    <name evidence="2" type="ORF">THAOC_08352</name>
</gene>
<proteinExistence type="predicted"/>
<dbReference type="AlphaFoldDB" id="K0SV85"/>
<dbReference type="Proteomes" id="UP000266841">
    <property type="component" value="Unassembled WGS sequence"/>
</dbReference>
<keyword evidence="3" id="KW-1185">Reference proteome</keyword>
<feature type="region of interest" description="Disordered" evidence="1">
    <location>
        <begin position="1"/>
        <end position="56"/>
    </location>
</feature>
<evidence type="ECO:0000313" key="3">
    <source>
        <dbReference type="Proteomes" id="UP000266841"/>
    </source>
</evidence>
<sequence length="113" mass="11945">MDDWKAKRRRRREERSDDDDDDPFSGFDLGANGRDIVGVPSKRAKGGGDGRGGPVMTAARRLRMEREEALRLMDGAADRDGGGAGGGGVDGGVANARMRAAMSREGAGWRGPG</sequence>
<dbReference type="EMBL" id="AGNL01008735">
    <property type="protein sequence ID" value="EJK70298.1"/>
    <property type="molecule type" value="Genomic_DNA"/>
</dbReference>
<organism evidence="2 3">
    <name type="scientific">Thalassiosira oceanica</name>
    <name type="common">Marine diatom</name>
    <dbReference type="NCBI Taxonomy" id="159749"/>
    <lineage>
        <taxon>Eukaryota</taxon>
        <taxon>Sar</taxon>
        <taxon>Stramenopiles</taxon>
        <taxon>Ochrophyta</taxon>
        <taxon>Bacillariophyta</taxon>
        <taxon>Coscinodiscophyceae</taxon>
        <taxon>Thalassiosirophycidae</taxon>
        <taxon>Thalassiosirales</taxon>
        <taxon>Thalassiosiraceae</taxon>
        <taxon>Thalassiosira</taxon>
    </lineage>
</organism>
<feature type="compositionally biased region" description="Basic residues" evidence="1">
    <location>
        <begin position="1"/>
        <end position="12"/>
    </location>
</feature>
<evidence type="ECO:0000313" key="2">
    <source>
        <dbReference type="EMBL" id="EJK70298.1"/>
    </source>
</evidence>
<comment type="caution">
    <text evidence="2">The sequence shown here is derived from an EMBL/GenBank/DDBJ whole genome shotgun (WGS) entry which is preliminary data.</text>
</comment>
<reference evidence="2 3" key="1">
    <citation type="journal article" date="2012" name="Genome Biol.">
        <title>Genome and low-iron response of an oceanic diatom adapted to chronic iron limitation.</title>
        <authorList>
            <person name="Lommer M."/>
            <person name="Specht M."/>
            <person name="Roy A.S."/>
            <person name="Kraemer L."/>
            <person name="Andreson R."/>
            <person name="Gutowska M.A."/>
            <person name="Wolf J."/>
            <person name="Bergner S.V."/>
            <person name="Schilhabel M.B."/>
            <person name="Klostermeier U.C."/>
            <person name="Beiko R.G."/>
            <person name="Rosenstiel P."/>
            <person name="Hippler M."/>
            <person name="Laroche J."/>
        </authorList>
    </citation>
    <scope>NUCLEOTIDE SEQUENCE [LARGE SCALE GENOMIC DNA]</scope>
    <source>
        <strain evidence="2 3">CCMP1005</strain>
    </source>
</reference>
<feature type="non-terminal residue" evidence="2">
    <location>
        <position position="113"/>
    </location>
</feature>
<accession>K0SV85</accession>
<evidence type="ECO:0000256" key="1">
    <source>
        <dbReference type="SAM" id="MobiDB-lite"/>
    </source>
</evidence>
<name>K0SV85_THAOC</name>
<protein>
    <submittedName>
        <fullName evidence="2">Uncharacterized protein</fullName>
    </submittedName>
</protein>